<evidence type="ECO:0000313" key="6">
    <source>
        <dbReference type="Proteomes" id="UP001515480"/>
    </source>
</evidence>
<dbReference type="SUPFAM" id="SSF54001">
    <property type="entry name" value="Cysteine proteinases"/>
    <property type="match status" value="1"/>
</dbReference>
<dbReference type="PROSITE" id="PS00640">
    <property type="entry name" value="THIOL_PROTEASE_ASN"/>
    <property type="match status" value="1"/>
</dbReference>
<proteinExistence type="inferred from homology"/>
<keyword evidence="6" id="KW-1185">Reference proteome</keyword>
<feature type="domain" description="Peptidase C1A papain C-terminal" evidence="3">
    <location>
        <begin position="118"/>
        <end position="342"/>
    </location>
</feature>
<dbReference type="SMART" id="SM00848">
    <property type="entry name" value="Inhibitor_I29"/>
    <property type="match status" value="1"/>
</dbReference>
<dbReference type="EMBL" id="JBGBPQ010000009">
    <property type="protein sequence ID" value="KAL1519621.1"/>
    <property type="molecule type" value="Genomic_DNA"/>
</dbReference>
<comment type="caution">
    <text evidence="5">The sequence shown here is derived from an EMBL/GenBank/DDBJ whole genome shotgun (WGS) entry which is preliminary data.</text>
</comment>
<keyword evidence="2" id="KW-1015">Disulfide bond</keyword>
<evidence type="ECO:0000256" key="1">
    <source>
        <dbReference type="ARBA" id="ARBA00008455"/>
    </source>
</evidence>
<dbReference type="Proteomes" id="UP001515480">
    <property type="component" value="Unassembled WGS sequence"/>
</dbReference>
<evidence type="ECO:0000313" key="5">
    <source>
        <dbReference type="EMBL" id="KAL1519621.1"/>
    </source>
</evidence>
<dbReference type="Gene3D" id="3.90.70.10">
    <property type="entry name" value="Cysteine proteinases"/>
    <property type="match status" value="1"/>
</dbReference>
<evidence type="ECO:0000259" key="4">
    <source>
        <dbReference type="SMART" id="SM00848"/>
    </source>
</evidence>
<reference evidence="5 6" key="1">
    <citation type="journal article" date="2024" name="Science">
        <title>Giant polyketide synthase enzymes in the biosynthesis of giant marine polyether toxins.</title>
        <authorList>
            <person name="Fallon T.R."/>
            <person name="Shende V.V."/>
            <person name="Wierzbicki I.H."/>
            <person name="Pendleton A.L."/>
            <person name="Watervoot N.F."/>
            <person name="Auber R.P."/>
            <person name="Gonzalez D.J."/>
            <person name="Wisecaver J.H."/>
            <person name="Moore B.S."/>
        </authorList>
    </citation>
    <scope>NUCLEOTIDE SEQUENCE [LARGE SCALE GENOMIC DNA]</scope>
    <source>
        <strain evidence="5 6">12B1</strain>
    </source>
</reference>
<dbReference type="PANTHER" id="PTHR12411">
    <property type="entry name" value="CYSTEINE PROTEASE FAMILY C1-RELATED"/>
    <property type="match status" value="1"/>
</dbReference>
<name>A0AB34JD76_PRYPA</name>
<organism evidence="5 6">
    <name type="scientific">Prymnesium parvum</name>
    <name type="common">Toxic golden alga</name>
    <dbReference type="NCBI Taxonomy" id="97485"/>
    <lineage>
        <taxon>Eukaryota</taxon>
        <taxon>Haptista</taxon>
        <taxon>Haptophyta</taxon>
        <taxon>Prymnesiophyceae</taxon>
        <taxon>Prymnesiales</taxon>
        <taxon>Prymnesiaceae</taxon>
        <taxon>Prymnesium</taxon>
    </lineage>
</organism>
<dbReference type="CDD" id="cd02248">
    <property type="entry name" value="Peptidase_C1A"/>
    <property type="match status" value="1"/>
</dbReference>
<dbReference type="InterPro" id="IPR013201">
    <property type="entry name" value="Prot_inhib_I29"/>
</dbReference>
<sequence length="372" mass="39686">MKLLVISLSLVAAFAPPKKTTWRDLDSTGYLFSFDQYCREYGKQYVGAEKERRSRIYYAALEQIKEHNTGNSTYKMGLSQHTDKDETEWKSLKGLHRGLLFSQTRVGAPERSRSLESLPASLDWREKGVVTKVKDQGGCGSCWAFSATETLESALAIAGGPLLELSPQELVSCAPNPKSCGGSGGCDGSTQPLAFNYTARAGEVLASSYPYEGSTGTCDPTKVKSPAMGIKGYVTLPTNDYAELMAAVVEQGPIAISVDASWGMYEEGVFTCADYETSLCGTTIDHAVQLVGYGTEGGLDYWLVRNSWGESWGEGGYIKVARYGATSKGEPCGTDSNPGEGYGCKGGPATLPVCGISGILSASSYPTGAFAH</sequence>
<dbReference type="InterPro" id="IPR013128">
    <property type="entry name" value="Peptidase_C1A"/>
</dbReference>
<dbReference type="Pfam" id="PF08246">
    <property type="entry name" value="Inhibitor_I29"/>
    <property type="match status" value="1"/>
</dbReference>
<protein>
    <submittedName>
        <fullName evidence="5">Uncharacterized protein</fullName>
    </submittedName>
</protein>
<dbReference type="PROSITE" id="PS00639">
    <property type="entry name" value="THIOL_PROTEASE_HIS"/>
    <property type="match status" value="1"/>
</dbReference>
<dbReference type="InterPro" id="IPR000668">
    <property type="entry name" value="Peptidase_C1A_C"/>
</dbReference>
<dbReference type="SMART" id="SM00645">
    <property type="entry name" value="Pept_C1"/>
    <property type="match status" value="1"/>
</dbReference>
<dbReference type="InterPro" id="IPR025660">
    <property type="entry name" value="Pept_his_AS"/>
</dbReference>
<dbReference type="AlphaFoldDB" id="A0AB34JD76"/>
<comment type="similarity">
    <text evidence="1">Belongs to the peptidase C1 family.</text>
</comment>
<dbReference type="GO" id="GO:0008234">
    <property type="term" value="F:cysteine-type peptidase activity"/>
    <property type="evidence" value="ECO:0007669"/>
    <property type="project" value="InterPro"/>
</dbReference>
<dbReference type="InterPro" id="IPR039417">
    <property type="entry name" value="Peptidase_C1A_papain-like"/>
</dbReference>
<evidence type="ECO:0000256" key="2">
    <source>
        <dbReference type="ARBA" id="ARBA00023157"/>
    </source>
</evidence>
<dbReference type="PROSITE" id="PS00139">
    <property type="entry name" value="THIOL_PROTEASE_CYS"/>
    <property type="match status" value="1"/>
</dbReference>
<dbReference type="GO" id="GO:0006508">
    <property type="term" value="P:proteolysis"/>
    <property type="evidence" value="ECO:0007669"/>
    <property type="project" value="InterPro"/>
</dbReference>
<evidence type="ECO:0000259" key="3">
    <source>
        <dbReference type="SMART" id="SM00645"/>
    </source>
</evidence>
<feature type="domain" description="Cathepsin propeptide inhibitor" evidence="4">
    <location>
        <begin position="34"/>
        <end position="89"/>
    </location>
</feature>
<dbReference type="Pfam" id="PF00112">
    <property type="entry name" value="Peptidase_C1"/>
    <property type="match status" value="1"/>
</dbReference>
<dbReference type="InterPro" id="IPR000169">
    <property type="entry name" value="Pept_cys_AS"/>
</dbReference>
<dbReference type="InterPro" id="IPR025661">
    <property type="entry name" value="Pept_asp_AS"/>
</dbReference>
<dbReference type="InterPro" id="IPR038765">
    <property type="entry name" value="Papain-like_cys_pep_sf"/>
</dbReference>
<dbReference type="PRINTS" id="PR00705">
    <property type="entry name" value="PAPAIN"/>
</dbReference>
<gene>
    <name evidence="5" type="ORF">AB1Y20_023133</name>
</gene>
<accession>A0AB34JD76</accession>